<gene>
    <name evidence="4" type="ORF">DEBURN_LOCUS2044</name>
</gene>
<keyword evidence="2" id="KW-0963">Cytoplasm</keyword>
<organism evidence="4 5">
    <name type="scientific">Diversispora eburnea</name>
    <dbReference type="NCBI Taxonomy" id="1213867"/>
    <lineage>
        <taxon>Eukaryota</taxon>
        <taxon>Fungi</taxon>
        <taxon>Fungi incertae sedis</taxon>
        <taxon>Mucoromycota</taxon>
        <taxon>Glomeromycotina</taxon>
        <taxon>Glomeromycetes</taxon>
        <taxon>Diversisporales</taxon>
        <taxon>Diversisporaceae</taxon>
        <taxon>Diversispora</taxon>
    </lineage>
</organism>
<reference evidence="4" key="1">
    <citation type="submission" date="2021-06" db="EMBL/GenBank/DDBJ databases">
        <authorList>
            <person name="Kallberg Y."/>
            <person name="Tangrot J."/>
            <person name="Rosling A."/>
        </authorList>
    </citation>
    <scope>NUCLEOTIDE SEQUENCE</scope>
    <source>
        <strain evidence="4">AZ414A</strain>
    </source>
</reference>
<dbReference type="InterPro" id="IPR016024">
    <property type="entry name" value="ARM-type_fold"/>
</dbReference>
<dbReference type="PANTHER" id="PTHR21331">
    <property type="entry name" value="BRCA1-ASSOCIATED ATM ACTIVATOR 1"/>
    <property type="match status" value="1"/>
</dbReference>
<keyword evidence="5" id="KW-1185">Reference proteome</keyword>
<comment type="similarity">
    <text evidence="3">Belongs to the BRAT1 family.</text>
</comment>
<evidence type="ECO:0000256" key="2">
    <source>
        <dbReference type="ARBA" id="ARBA00022490"/>
    </source>
</evidence>
<name>A0A9N8YVN9_9GLOM</name>
<accession>A0A9N8YVN9</accession>
<sequence>MENLQNTVNSLPQMSRDIVDDTIHEKVLSYLSEYASQGPDMVATFMQWNVLDVIPKLLENDDKKNALLFNKIIESYHDVLDFISENAFAEEGSLRYSCYEALEQIVSYENGAKWFFHTNKSSQIVSACFLDSNTYVTTTASKLLLSIINNSTISTNLNDETVIQNELLNHLISTLDIFDIIKRLLFNPSEDIGERLATLQLIWILINSKTENSYEFIKRGQLVIIRSRTIDILCDIFMSPEPISLLKTSLHSIDPIDETFEFIVHEIVFSLFNTDKNVEMITVAVNVIESLIILVDRVEVSNKEIYASRLMDVLIILLEFSKIRESKETLFKHVINPDIQLLIFNGTYEKLRTLFLNIRKNIANRKSIILSILHAISTIYHKYNSLVMNTTIDIINIILDILFIPNYNSDQRILKAGLSVIPIILFSKIINNQITDPDNINKTLKMIRDLITDSKIECRGIILLLETMEVLLNNNIIGQYILDSEYGEIWADAIIFKSCDYRWEIRDSILEFIGRLFEKNTFGVKFALKFNLPLTVMSKITDNVAYVRASSLTTIQVYLIIRRSDGWQYIMSQNLQEKISSQLPFMIKDTEAFVRRAVMELMICLISERECGSLLLADHNKEIMNPLVMDKIMDDPDFYVRIAGCQFLEVVWFHCEQDRIKSGNQIFSEILLLERNSSWFYMLNGDKLLLAAVDDFSRLVRREIIDILDRLKLYFGNNDSIQELFSLLKSKHNIIPEKKPSLMKSHLEFYQKICLVDFDRLKSTIDVEHLYKEALETVNSSMMVADIVEEGNEFNALDCYF</sequence>
<evidence type="ECO:0000256" key="3">
    <source>
        <dbReference type="ARBA" id="ARBA00061308"/>
    </source>
</evidence>
<evidence type="ECO:0000313" key="5">
    <source>
        <dbReference type="Proteomes" id="UP000789706"/>
    </source>
</evidence>
<dbReference type="OrthoDB" id="10057956at2759"/>
<dbReference type="AlphaFoldDB" id="A0A9N8YVN9"/>
<comment type="subcellular location">
    <subcellularLocation>
        <location evidence="1">Cytoplasm</location>
    </subcellularLocation>
</comment>
<dbReference type="Gene3D" id="1.25.10.10">
    <property type="entry name" value="Leucine-rich Repeat Variant"/>
    <property type="match status" value="1"/>
</dbReference>
<dbReference type="GO" id="GO:0006974">
    <property type="term" value="P:DNA damage response"/>
    <property type="evidence" value="ECO:0007669"/>
    <property type="project" value="InterPro"/>
</dbReference>
<dbReference type="GO" id="GO:0005737">
    <property type="term" value="C:cytoplasm"/>
    <property type="evidence" value="ECO:0007669"/>
    <property type="project" value="UniProtKB-SubCell"/>
</dbReference>
<evidence type="ECO:0000256" key="1">
    <source>
        <dbReference type="ARBA" id="ARBA00004496"/>
    </source>
</evidence>
<proteinExistence type="inferred from homology"/>
<dbReference type="SUPFAM" id="SSF48371">
    <property type="entry name" value="ARM repeat"/>
    <property type="match status" value="2"/>
</dbReference>
<dbReference type="EMBL" id="CAJVPK010000105">
    <property type="protein sequence ID" value="CAG8449693.1"/>
    <property type="molecule type" value="Genomic_DNA"/>
</dbReference>
<dbReference type="InterPro" id="IPR038904">
    <property type="entry name" value="BRAT1"/>
</dbReference>
<dbReference type="Proteomes" id="UP000789706">
    <property type="component" value="Unassembled WGS sequence"/>
</dbReference>
<dbReference type="InterPro" id="IPR011989">
    <property type="entry name" value="ARM-like"/>
</dbReference>
<dbReference type="GO" id="GO:0005634">
    <property type="term" value="C:nucleus"/>
    <property type="evidence" value="ECO:0007669"/>
    <property type="project" value="TreeGrafter"/>
</dbReference>
<protein>
    <submittedName>
        <fullName evidence="4">1905_t:CDS:1</fullName>
    </submittedName>
</protein>
<evidence type="ECO:0000313" key="4">
    <source>
        <dbReference type="EMBL" id="CAG8449693.1"/>
    </source>
</evidence>
<comment type="caution">
    <text evidence="4">The sequence shown here is derived from an EMBL/GenBank/DDBJ whole genome shotgun (WGS) entry which is preliminary data.</text>
</comment>
<dbReference type="PANTHER" id="PTHR21331:SF2">
    <property type="entry name" value="BRCA1-ASSOCIATED ATM ACTIVATOR 1"/>
    <property type="match status" value="1"/>
</dbReference>